<dbReference type="PANTHER" id="PTHR17490:SF16">
    <property type="entry name" value="THREONYLCARBAMOYL-AMP SYNTHASE"/>
    <property type="match status" value="1"/>
</dbReference>
<evidence type="ECO:0000256" key="1">
    <source>
        <dbReference type="ARBA" id="ARBA00004496"/>
    </source>
</evidence>
<evidence type="ECO:0000259" key="12">
    <source>
        <dbReference type="PROSITE" id="PS51163"/>
    </source>
</evidence>
<comment type="catalytic activity">
    <reaction evidence="11">
        <text>L-threonine + hydrogencarbonate + ATP = L-threonylcarbamoyladenylate + diphosphate + H2O</text>
        <dbReference type="Rhea" id="RHEA:36407"/>
        <dbReference type="ChEBI" id="CHEBI:15377"/>
        <dbReference type="ChEBI" id="CHEBI:17544"/>
        <dbReference type="ChEBI" id="CHEBI:30616"/>
        <dbReference type="ChEBI" id="CHEBI:33019"/>
        <dbReference type="ChEBI" id="CHEBI:57926"/>
        <dbReference type="ChEBI" id="CHEBI:73682"/>
        <dbReference type="EC" id="2.7.7.87"/>
    </reaction>
</comment>
<sequence length="191" mass="20924">MRYKIDKAVSVLHRDGLIVYPTETVYGLGCDAFSENAIKRVYDVKKRQISKPISIAVSDIDMALAVAKISKTELEFIERFMPGPVTIIVEAKSCIPSVLTGGTGFIGIRIPKNPIARKIIEEFDAPITSTSANISGRKSPMEFSEITVVYDLFIDGGKLSGMPSTVVDVKNKKILREGENIEEIAGFLAEL</sequence>
<evidence type="ECO:0000256" key="4">
    <source>
        <dbReference type="ARBA" id="ARBA00022490"/>
    </source>
</evidence>
<protein>
    <recommendedName>
        <fullName evidence="10">L-threonylcarbamoyladenylate synthase</fullName>
        <ecNumber evidence="3">2.7.7.87</ecNumber>
    </recommendedName>
    <alternativeName>
        <fullName evidence="10">L-threonylcarbamoyladenylate synthase</fullName>
    </alternativeName>
</protein>
<reference evidence="13 14" key="1">
    <citation type="submission" date="2019-09" db="EMBL/GenBank/DDBJ databases">
        <title>The complete genome of Methanoplanus sp. FWC-SCC4.</title>
        <authorList>
            <person name="Chen S.-C."/>
            <person name="Zhou Y.-Z."/>
            <person name="Lai M.-C."/>
        </authorList>
    </citation>
    <scope>NUCLEOTIDE SEQUENCE [LARGE SCALE GENOMIC DNA]</scope>
    <source>
        <strain evidence="13 14">FWC-SCC4</strain>
    </source>
</reference>
<dbReference type="GO" id="GO:0006450">
    <property type="term" value="P:regulation of translational fidelity"/>
    <property type="evidence" value="ECO:0007669"/>
    <property type="project" value="TreeGrafter"/>
</dbReference>
<dbReference type="EC" id="2.7.7.87" evidence="3"/>
<dbReference type="GO" id="GO:0003725">
    <property type="term" value="F:double-stranded RNA binding"/>
    <property type="evidence" value="ECO:0007669"/>
    <property type="project" value="InterPro"/>
</dbReference>
<evidence type="ECO:0000256" key="3">
    <source>
        <dbReference type="ARBA" id="ARBA00012584"/>
    </source>
</evidence>
<evidence type="ECO:0000256" key="2">
    <source>
        <dbReference type="ARBA" id="ARBA00007663"/>
    </source>
</evidence>
<keyword evidence="6" id="KW-0819">tRNA processing</keyword>
<keyword evidence="14" id="KW-1185">Reference proteome</keyword>
<dbReference type="PROSITE" id="PS51163">
    <property type="entry name" value="YRDC"/>
    <property type="match status" value="1"/>
</dbReference>
<evidence type="ECO:0000256" key="8">
    <source>
        <dbReference type="ARBA" id="ARBA00022741"/>
    </source>
</evidence>
<name>A0AA97I2I3_9EURY</name>
<dbReference type="InterPro" id="IPR006070">
    <property type="entry name" value="Sua5-like_dom"/>
</dbReference>
<keyword evidence="5" id="KW-0808">Transferase</keyword>
<keyword evidence="9" id="KW-0067">ATP-binding</keyword>
<evidence type="ECO:0000313" key="13">
    <source>
        <dbReference type="EMBL" id="WOF15643.1"/>
    </source>
</evidence>
<keyword evidence="7" id="KW-0548">Nucleotidyltransferase</keyword>
<evidence type="ECO:0000256" key="5">
    <source>
        <dbReference type="ARBA" id="ARBA00022679"/>
    </source>
</evidence>
<dbReference type="RefSeq" id="WP_317137216.1">
    <property type="nucleotide sequence ID" value="NZ_CP043875.1"/>
</dbReference>
<evidence type="ECO:0000256" key="11">
    <source>
        <dbReference type="ARBA" id="ARBA00048366"/>
    </source>
</evidence>
<dbReference type="GO" id="GO:0005524">
    <property type="term" value="F:ATP binding"/>
    <property type="evidence" value="ECO:0007669"/>
    <property type="project" value="UniProtKB-KW"/>
</dbReference>
<comment type="similarity">
    <text evidence="2">Belongs to the SUA5 family.</text>
</comment>
<dbReference type="NCBIfam" id="TIGR00057">
    <property type="entry name" value="L-threonylcarbamoyladenylate synthase"/>
    <property type="match status" value="1"/>
</dbReference>
<dbReference type="Gene3D" id="3.90.870.10">
    <property type="entry name" value="DHBP synthase"/>
    <property type="match status" value="1"/>
</dbReference>
<dbReference type="PANTHER" id="PTHR17490">
    <property type="entry name" value="SUA5"/>
    <property type="match status" value="1"/>
</dbReference>
<gene>
    <name evidence="13" type="ORF">F1737_02545</name>
</gene>
<organism evidence="13 14">
    <name type="scientific">Methanochimaera problematica</name>
    <dbReference type="NCBI Taxonomy" id="2609417"/>
    <lineage>
        <taxon>Archaea</taxon>
        <taxon>Methanobacteriati</taxon>
        <taxon>Methanobacteriota</taxon>
        <taxon>Stenosarchaea group</taxon>
        <taxon>Methanomicrobia</taxon>
        <taxon>Methanomicrobiales</taxon>
        <taxon>Methanomicrobiaceae</taxon>
        <taxon>Methanochimaera</taxon>
    </lineage>
</organism>
<dbReference type="GO" id="GO:0000049">
    <property type="term" value="F:tRNA binding"/>
    <property type="evidence" value="ECO:0007669"/>
    <property type="project" value="TreeGrafter"/>
</dbReference>
<dbReference type="Pfam" id="PF01300">
    <property type="entry name" value="Sua5_yciO_yrdC"/>
    <property type="match status" value="1"/>
</dbReference>
<evidence type="ECO:0000256" key="10">
    <source>
        <dbReference type="ARBA" id="ARBA00029774"/>
    </source>
</evidence>
<dbReference type="GeneID" id="85229012"/>
<feature type="domain" description="YrdC-like" evidence="12">
    <location>
        <begin position="2"/>
        <end position="180"/>
    </location>
</feature>
<dbReference type="InterPro" id="IPR017945">
    <property type="entry name" value="DHBP_synth_RibB-like_a/b_dom"/>
</dbReference>
<evidence type="ECO:0000313" key="14">
    <source>
        <dbReference type="Proteomes" id="UP001301797"/>
    </source>
</evidence>
<evidence type="ECO:0000256" key="6">
    <source>
        <dbReference type="ARBA" id="ARBA00022694"/>
    </source>
</evidence>
<proteinExistence type="inferred from homology"/>
<dbReference type="EMBL" id="CP043875">
    <property type="protein sequence ID" value="WOF15643.1"/>
    <property type="molecule type" value="Genomic_DNA"/>
</dbReference>
<keyword evidence="8" id="KW-0547">Nucleotide-binding</keyword>
<dbReference type="Proteomes" id="UP001301797">
    <property type="component" value="Chromosome"/>
</dbReference>
<dbReference type="KEGG" id="mefw:F1737_02545"/>
<accession>A0AA97I2I3</accession>
<dbReference type="SUPFAM" id="SSF55821">
    <property type="entry name" value="YrdC/RibB"/>
    <property type="match status" value="1"/>
</dbReference>
<keyword evidence="4" id="KW-0963">Cytoplasm</keyword>
<dbReference type="GO" id="GO:0061710">
    <property type="term" value="F:L-threonylcarbamoyladenylate synthase"/>
    <property type="evidence" value="ECO:0007669"/>
    <property type="project" value="UniProtKB-EC"/>
</dbReference>
<evidence type="ECO:0000256" key="7">
    <source>
        <dbReference type="ARBA" id="ARBA00022695"/>
    </source>
</evidence>
<evidence type="ECO:0000256" key="9">
    <source>
        <dbReference type="ARBA" id="ARBA00022840"/>
    </source>
</evidence>
<dbReference type="GO" id="GO:0008033">
    <property type="term" value="P:tRNA processing"/>
    <property type="evidence" value="ECO:0007669"/>
    <property type="project" value="UniProtKB-KW"/>
</dbReference>
<dbReference type="AlphaFoldDB" id="A0AA97I2I3"/>
<dbReference type="InterPro" id="IPR050156">
    <property type="entry name" value="TC-AMP_synthase_SUA5"/>
</dbReference>
<comment type="subcellular location">
    <subcellularLocation>
        <location evidence="1">Cytoplasm</location>
    </subcellularLocation>
</comment>
<dbReference type="GO" id="GO:0005737">
    <property type="term" value="C:cytoplasm"/>
    <property type="evidence" value="ECO:0007669"/>
    <property type="project" value="UniProtKB-SubCell"/>
</dbReference>